<feature type="compositionally biased region" description="Low complexity" evidence="1">
    <location>
        <begin position="1815"/>
        <end position="1826"/>
    </location>
</feature>
<dbReference type="SMART" id="SM00195">
    <property type="entry name" value="DSPc"/>
    <property type="match status" value="1"/>
</dbReference>
<dbReference type="Proteomes" id="UP000747110">
    <property type="component" value="Unassembled WGS sequence"/>
</dbReference>
<feature type="region of interest" description="Disordered" evidence="1">
    <location>
        <begin position="1053"/>
        <end position="1095"/>
    </location>
</feature>
<feature type="compositionally biased region" description="Low complexity" evidence="1">
    <location>
        <begin position="1742"/>
        <end position="1756"/>
    </location>
</feature>
<dbReference type="InterPro" id="IPR015275">
    <property type="entry name" value="Actin-fragmin_kin_cat_dom"/>
</dbReference>
<feature type="region of interest" description="Disordered" evidence="1">
    <location>
        <begin position="1777"/>
        <end position="1830"/>
    </location>
</feature>
<evidence type="ECO:0000256" key="1">
    <source>
        <dbReference type="SAM" id="MobiDB-lite"/>
    </source>
</evidence>
<feature type="region of interest" description="Disordered" evidence="1">
    <location>
        <begin position="461"/>
        <end position="520"/>
    </location>
</feature>
<dbReference type="GO" id="GO:0004721">
    <property type="term" value="F:phosphoprotein phosphatase activity"/>
    <property type="evidence" value="ECO:0007669"/>
    <property type="project" value="InterPro"/>
</dbReference>
<dbReference type="InterPro" id="IPR035010">
    <property type="entry name" value="PHS1"/>
</dbReference>
<feature type="compositionally biased region" description="Low complexity" evidence="1">
    <location>
        <begin position="1790"/>
        <end position="1807"/>
    </location>
</feature>
<dbReference type="PANTHER" id="PTHR47100">
    <property type="entry name" value="DUAL SPECIFICITY PROTEIN PHOSPHATASE PHS1"/>
    <property type="match status" value="1"/>
</dbReference>
<dbReference type="InterPro" id="IPR029021">
    <property type="entry name" value="Prot-tyrosine_phosphatase-like"/>
</dbReference>
<feature type="compositionally biased region" description="Pro residues" evidence="1">
    <location>
        <begin position="393"/>
        <end position="404"/>
    </location>
</feature>
<feature type="compositionally biased region" description="Low complexity" evidence="1">
    <location>
        <begin position="1214"/>
        <end position="1226"/>
    </location>
</feature>
<dbReference type="OrthoDB" id="10252009at2759"/>
<dbReference type="PANTHER" id="PTHR47100:SF5">
    <property type="entry name" value="DUAL SPECIFICITY PROTEIN PHOSPHATASE PHS1"/>
    <property type="match status" value="1"/>
</dbReference>
<evidence type="ECO:0000313" key="4">
    <source>
        <dbReference type="EMBL" id="GIL79560.1"/>
    </source>
</evidence>
<dbReference type="InterPro" id="IPR000387">
    <property type="entry name" value="Tyr_Pase_dom"/>
</dbReference>
<dbReference type="SUPFAM" id="SSF56112">
    <property type="entry name" value="Protein kinase-like (PK-like)"/>
    <property type="match status" value="1"/>
</dbReference>
<feature type="region of interest" description="Disordered" evidence="1">
    <location>
        <begin position="814"/>
        <end position="854"/>
    </location>
</feature>
<feature type="region of interest" description="Disordered" evidence="1">
    <location>
        <begin position="1194"/>
        <end position="1226"/>
    </location>
</feature>
<feature type="compositionally biased region" description="Low complexity" evidence="1">
    <location>
        <begin position="1323"/>
        <end position="1345"/>
    </location>
</feature>
<protein>
    <recommendedName>
        <fullName evidence="6">Dual specificity protein phosphatase</fullName>
    </recommendedName>
</protein>
<feature type="region of interest" description="Disordered" evidence="1">
    <location>
        <begin position="1323"/>
        <end position="1359"/>
    </location>
</feature>
<feature type="compositionally biased region" description="Low complexity" evidence="1">
    <location>
        <begin position="461"/>
        <end position="496"/>
    </location>
</feature>
<feature type="region of interest" description="Disordered" evidence="1">
    <location>
        <begin position="393"/>
        <end position="412"/>
    </location>
</feature>
<feature type="compositionally biased region" description="Low complexity" evidence="1">
    <location>
        <begin position="1070"/>
        <end position="1088"/>
    </location>
</feature>
<reference evidence="4" key="1">
    <citation type="journal article" date="2021" name="Proc. Natl. Acad. Sci. U.S.A.">
        <title>Three genomes in the algal genus Volvox reveal the fate of a haploid sex-determining region after a transition to homothallism.</title>
        <authorList>
            <person name="Yamamoto K."/>
            <person name="Hamaji T."/>
            <person name="Kawai-Toyooka H."/>
            <person name="Matsuzaki R."/>
            <person name="Takahashi F."/>
            <person name="Nishimura Y."/>
            <person name="Kawachi M."/>
            <person name="Noguchi H."/>
            <person name="Minakuchi Y."/>
            <person name="Umen J.G."/>
            <person name="Toyoda A."/>
            <person name="Nozaki H."/>
        </authorList>
    </citation>
    <scope>NUCLEOTIDE SEQUENCE</scope>
    <source>
        <strain evidence="4">NIES-3786</strain>
    </source>
</reference>
<keyword evidence="5" id="KW-1185">Reference proteome</keyword>
<dbReference type="InterPro" id="IPR011009">
    <property type="entry name" value="Kinase-like_dom_sf"/>
</dbReference>
<dbReference type="Gene3D" id="1.10.1070.11">
    <property type="entry name" value="Phosphatidylinositol 3-/4-kinase, catalytic domain"/>
    <property type="match status" value="1"/>
</dbReference>
<feature type="compositionally biased region" description="Gly residues" evidence="1">
    <location>
        <begin position="497"/>
        <end position="515"/>
    </location>
</feature>
<feature type="region of interest" description="Disordered" evidence="1">
    <location>
        <begin position="1427"/>
        <end position="1451"/>
    </location>
</feature>
<organism evidence="4 5">
    <name type="scientific">Volvox reticuliferus</name>
    <dbReference type="NCBI Taxonomy" id="1737510"/>
    <lineage>
        <taxon>Eukaryota</taxon>
        <taxon>Viridiplantae</taxon>
        <taxon>Chlorophyta</taxon>
        <taxon>core chlorophytes</taxon>
        <taxon>Chlorophyceae</taxon>
        <taxon>CS clade</taxon>
        <taxon>Chlamydomonadales</taxon>
        <taxon>Volvocaceae</taxon>
        <taxon>Volvox</taxon>
    </lineage>
</organism>
<gene>
    <name evidence="4" type="ORF">Vretifemale_8889</name>
</gene>
<feature type="region of interest" description="Disordered" evidence="1">
    <location>
        <begin position="572"/>
        <end position="701"/>
    </location>
</feature>
<evidence type="ECO:0008006" key="6">
    <source>
        <dbReference type="Google" id="ProtNLM"/>
    </source>
</evidence>
<comment type="caution">
    <text evidence="4">The sequence shown here is derived from an EMBL/GenBank/DDBJ whole genome shotgun (WGS) entry which is preliminary data.</text>
</comment>
<dbReference type="GO" id="GO:0009737">
    <property type="term" value="P:response to abscisic acid"/>
    <property type="evidence" value="ECO:0007669"/>
    <property type="project" value="InterPro"/>
</dbReference>
<feature type="compositionally biased region" description="Low complexity" evidence="1">
    <location>
        <begin position="637"/>
        <end position="655"/>
    </location>
</feature>
<sequence>MASDKSEPWQVPLVSLGNTLSEARELAAVLEETLGVRIDYGTVILRSAATPQLRGHTFKERLLAGIPIPIDDRSINWSLLRGVVSTESLKDGETDRGAHPGHVQLEVNSGGRVFFCFFAPTSAGEPEGVAVLKFGPNRLLMQAEQFANELTRHLDICAPDCRIVRQAGPSSDEWKALTEACVRLGGSGGGSAVELASELAQMPVALLMEYCPGRPLLQCEEAFLVDGPSPEARSSTFEELGRLFLLDAVLGNADRLPCGDLCWRGNPNNVLFGRAGSRCAAHIVAIDSCVQRRPPAARVCAEDAGVDRLAQLLLTDQDFTLELLRGSVLAQSPPGLAALSATPAAATDAFRRGFRDCLRLVERIKGLLEMMYSKMDEWSVEFIKDIKELRPELPIPNPAPPGPASGPSSVNAGGSRLVAHYAGLNIRVSPAPGGSVSSCGGSSGGGRNRSQLGCWAGSGAVSNNSSGVGSPVRGRGSPSPYLTSNLRGSSRSRNSSHGGGGGGGGGGGLPDGIGSGPSSLLRRRGSLAEAVAAAAVARAATITSAAAAAVTTSSTADGAACDCDGATRTDGYGRAATASPPSGDGHAGKRAAGIGASSGSGGDAGRVVSPFAAGSAEGASTGHGSGADQSSPRNAQRRNQQLQQRPLLHQQSLRQQRQRSDGAGGSWNRSSMGGNVAPAHSHQLRLAPPPPQRQRQQNRMKCRGSGLSPEVAAAVAEMPEWLARSPYLVSGPVGGGNSGLVAMVGCWRALTPSGGRRCVSVSISSRSASVSHGNTNNSSSNSCTTPSSCSNGNSGASGGMVRIATTPQSRLAPPVVASAKHDGNDAAAPSLSTTPQVPHLARMSSPAGTHERSDTVVTQAAVDVVRRATDVFGNGNGESAASDVARSLQNLTVHAAARDPDTGSRYGGDGRGGRYDGTLVGKSLGSSPLRPLQTRIRITGSGGGIFASADSLNCTMSGLRHTRSFGLLRSPRYTVCSSNSPRRMLSPATPRFRSPILEPLPLANLAPLGSAVLPQDSTNGALQGVYCSDGGGAAITVSGAVAVGPSQAWMPKPATAAMPRQHPSLCQHQSDAPPATVTASATGPSAAAPKPPLPRACSVRTSFGAAATQGDGGGGNGVAAASSAAAVQSAPQQGELYRLQRREDSPLGLAVAGPSHPHGSPTGDLTITTTYTATAATGAGGCATGPAPGVGRGGAGWEEPGFNSSHESPPLGHPTAAVAATPTSTGSSPLGHFFRMRSQEHEGHQQQNQRLQALGLQGQRQLHSYTNASPSGAGASMEPVTPFCFHAPGATQVATPQALSLASASGPPVSAVCSTPHKVVSTAASSTASPSSRPSPLSRTPPSVSATPCTPTAGGTSAGDASALTAIATPVSTSPASGASVRTTAANTVLRRNGGGGRGRAGGGSGSSGSGGGANVASRTLYRAASRGTPGSLYRGGGARGSPAKGNPYDQLKSDMSLTLALKSITSEARKDDLLSNRVQHWKELFRNRGEELKAAVGEWQSRHRLDKVLTTGFLDGTHPIVDTYELKVRLEHMLRRLQVLQEAAGAEKPSEVLSTPRALFLGGAVAADSHHILRHLGITHIVNSTEELLLPDPAAGFVVLRVALRDVDDEDISKHFGDVCEFIQSCHAAGGSVLVHCSEGKSRSVTLVLAYLMRVRGWRLKAAFDHVKSRRPVACPNAGFMSKLLLYERDLFGDNSYISQQLKKAKPEPVMCPVCGAAVGISSASLAVHIKRAHPDTVQPQGQLRQAQGRAATAPAAPPTLPSACGAASAVAADAHPHAPRFGPGTRVASATAGSGSNRASAAAVSTPARPMLQQHDVQQQPQQQEGDSTRFNVGVLGVVGANDKQEVVAAECEVRDVRKSADGAVAAANAAARTAARLLSMPV</sequence>
<feature type="compositionally biased region" description="Low complexity" evidence="1">
    <location>
        <begin position="766"/>
        <end position="794"/>
    </location>
</feature>
<dbReference type="Pfam" id="PF09192">
    <property type="entry name" value="Act-Frag_cataly"/>
    <property type="match status" value="1"/>
</dbReference>
<feature type="region of interest" description="Disordered" evidence="1">
    <location>
        <begin position="1735"/>
        <end position="1765"/>
    </location>
</feature>
<dbReference type="Gene3D" id="3.90.190.10">
    <property type="entry name" value="Protein tyrosine phosphatase superfamily"/>
    <property type="match status" value="1"/>
</dbReference>
<feature type="domain" description="Tyrosine-protein phosphatase" evidence="2">
    <location>
        <begin position="1549"/>
        <end position="1694"/>
    </location>
</feature>
<dbReference type="SUPFAM" id="SSF52799">
    <property type="entry name" value="(Phosphotyrosine protein) phosphatases II"/>
    <property type="match status" value="1"/>
</dbReference>
<dbReference type="InterPro" id="IPR036940">
    <property type="entry name" value="PI3/4_kinase_cat_sf"/>
</dbReference>
<feature type="region of interest" description="Disordered" evidence="1">
    <location>
        <begin position="895"/>
        <end position="922"/>
    </location>
</feature>
<dbReference type="InterPro" id="IPR020422">
    <property type="entry name" value="TYR_PHOSPHATASE_DUAL_dom"/>
</dbReference>
<dbReference type="CDD" id="cd14498">
    <property type="entry name" value="DSP"/>
    <property type="match status" value="1"/>
</dbReference>
<evidence type="ECO:0000259" key="3">
    <source>
        <dbReference type="PROSITE" id="PS50056"/>
    </source>
</evidence>
<feature type="compositionally biased region" description="Polar residues" evidence="1">
    <location>
        <begin position="1371"/>
        <end position="1387"/>
    </location>
</feature>
<dbReference type="EMBL" id="BNCP01000016">
    <property type="protein sequence ID" value="GIL79560.1"/>
    <property type="molecule type" value="Genomic_DNA"/>
</dbReference>
<feature type="domain" description="Tyrosine specific protein phosphatases" evidence="3">
    <location>
        <begin position="1615"/>
        <end position="1673"/>
    </location>
</feature>
<feature type="region of interest" description="Disordered" evidence="1">
    <location>
        <begin position="766"/>
        <end position="801"/>
    </location>
</feature>
<proteinExistence type="predicted"/>
<accession>A0A8J4CG90</accession>
<feature type="compositionally biased region" description="Gly residues" evidence="1">
    <location>
        <begin position="1393"/>
        <end position="1414"/>
    </location>
</feature>
<dbReference type="Pfam" id="PF00782">
    <property type="entry name" value="DSPc"/>
    <property type="match status" value="1"/>
</dbReference>
<feature type="region of interest" description="Disordered" evidence="1">
    <location>
        <begin position="1371"/>
        <end position="1415"/>
    </location>
</feature>
<name>A0A8J4CG90_9CHLO</name>
<evidence type="ECO:0000259" key="2">
    <source>
        <dbReference type="PROSITE" id="PS50054"/>
    </source>
</evidence>
<dbReference type="PROSITE" id="PS50056">
    <property type="entry name" value="TYR_PHOSPHATASE_2"/>
    <property type="match status" value="1"/>
</dbReference>
<dbReference type="GO" id="GO:0043622">
    <property type="term" value="P:cortical microtubule organization"/>
    <property type="evidence" value="ECO:0007669"/>
    <property type="project" value="InterPro"/>
</dbReference>
<evidence type="ECO:0000313" key="5">
    <source>
        <dbReference type="Proteomes" id="UP000747110"/>
    </source>
</evidence>
<dbReference type="PROSITE" id="PS50054">
    <property type="entry name" value="TYR_PHOSPHATASE_DUAL"/>
    <property type="match status" value="1"/>
</dbReference>
<dbReference type="InterPro" id="IPR000340">
    <property type="entry name" value="Dual-sp_phosphatase_cat-dom"/>
</dbReference>